<sequence length="293" mass="31073">MPAMRVIYIVSLLLLAPHVYAILAGGEFSLPDDSPSSRLDTVDRYSYVGALDILAGGYNYRGSAVALSENWVLTAGHNVDFNDDGLVDDGLGVDLHLPGYGVYTPSSYSIHPDFTGFSNPSIHHDLSLLYFDDPLPDLLFPTLGDSLAQDATATLVGYGRSGYGSYGYTTSASLTDRRIGYNVIDDFQTSGDGILFRYDFDDPNTGDGLGNNIETIIGPGDSGGPLLVGDSLVGLNTFTEGYGGLFGDIGGGISLNNEWEWIASTTGLTVPEPSSVLLLGVGVITVYLCGRKK</sequence>
<dbReference type="InterPro" id="IPR043504">
    <property type="entry name" value="Peptidase_S1_PA_chymotrypsin"/>
</dbReference>
<keyword evidence="3" id="KW-1185">Reference proteome</keyword>
<dbReference type="InterPro" id="IPR013424">
    <property type="entry name" value="Ice-binding_C"/>
</dbReference>
<dbReference type="PROSITE" id="PS50240">
    <property type="entry name" value="TRYPSIN_DOM"/>
    <property type="match status" value="1"/>
</dbReference>
<evidence type="ECO:0000313" key="2">
    <source>
        <dbReference type="EMBL" id="VGO16690.1"/>
    </source>
</evidence>
<gene>
    <name evidence="2" type="ORF">PDESU_05281</name>
</gene>
<evidence type="ECO:0000259" key="1">
    <source>
        <dbReference type="PROSITE" id="PS50240"/>
    </source>
</evidence>
<organism evidence="2 3">
    <name type="scientific">Pontiella desulfatans</name>
    <dbReference type="NCBI Taxonomy" id="2750659"/>
    <lineage>
        <taxon>Bacteria</taxon>
        <taxon>Pseudomonadati</taxon>
        <taxon>Kiritimatiellota</taxon>
        <taxon>Kiritimatiellia</taxon>
        <taxon>Kiritimatiellales</taxon>
        <taxon>Pontiellaceae</taxon>
        <taxon>Pontiella</taxon>
    </lineage>
</organism>
<dbReference type="EMBL" id="CAAHFG010000004">
    <property type="protein sequence ID" value="VGO16690.1"/>
    <property type="molecule type" value="Genomic_DNA"/>
</dbReference>
<name>A0A6C2U9G6_PONDE</name>
<dbReference type="PRINTS" id="PR00722">
    <property type="entry name" value="CHYMOTRYPSIN"/>
</dbReference>
<feature type="domain" description="Peptidase S1" evidence="1">
    <location>
        <begin position="23"/>
        <end position="267"/>
    </location>
</feature>
<dbReference type="Proteomes" id="UP000366872">
    <property type="component" value="Unassembled WGS sequence"/>
</dbReference>
<dbReference type="GO" id="GO:0006508">
    <property type="term" value="P:proteolysis"/>
    <property type="evidence" value="ECO:0007669"/>
    <property type="project" value="InterPro"/>
</dbReference>
<reference evidence="2 3" key="1">
    <citation type="submission" date="2019-04" db="EMBL/GenBank/DDBJ databases">
        <authorList>
            <person name="Van Vliet M D."/>
        </authorList>
    </citation>
    <scope>NUCLEOTIDE SEQUENCE [LARGE SCALE GENOMIC DNA]</scope>
    <source>
        <strain evidence="2 3">F1</strain>
    </source>
</reference>
<accession>A0A6C2U9G6</accession>
<dbReference type="Gene3D" id="2.40.10.10">
    <property type="entry name" value="Trypsin-like serine proteases"/>
    <property type="match status" value="1"/>
</dbReference>
<protein>
    <recommendedName>
        <fullName evidence="1">Peptidase S1 domain-containing protein</fullName>
    </recommendedName>
</protein>
<dbReference type="InterPro" id="IPR009003">
    <property type="entry name" value="Peptidase_S1_PA"/>
</dbReference>
<dbReference type="GO" id="GO:0004252">
    <property type="term" value="F:serine-type endopeptidase activity"/>
    <property type="evidence" value="ECO:0007669"/>
    <property type="project" value="InterPro"/>
</dbReference>
<dbReference type="SUPFAM" id="SSF50494">
    <property type="entry name" value="Trypsin-like serine proteases"/>
    <property type="match status" value="1"/>
</dbReference>
<evidence type="ECO:0000313" key="3">
    <source>
        <dbReference type="Proteomes" id="UP000366872"/>
    </source>
</evidence>
<dbReference type="AlphaFoldDB" id="A0A6C2U9G6"/>
<dbReference type="Pfam" id="PF00089">
    <property type="entry name" value="Trypsin"/>
    <property type="match status" value="1"/>
</dbReference>
<dbReference type="InterPro" id="IPR001254">
    <property type="entry name" value="Trypsin_dom"/>
</dbReference>
<dbReference type="Pfam" id="PF07589">
    <property type="entry name" value="PEP-CTERM"/>
    <property type="match status" value="1"/>
</dbReference>
<dbReference type="NCBIfam" id="TIGR02595">
    <property type="entry name" value="PEP_CTERM"/>
    <property type="match status" value="1"/>
</dbReference>
<proteinExistence type="predicted"/>
<dbReference type="InterPro" id="IPR001314">
    <property type="entry name" value="Peptidase_S1A"/>
</dbReference>